<evidence type="ECO:0000313" key="2">
    <source>
        <dbReference type="EMBL" id="KAL3113168.1"/>
    </source>
</evidence>
<feature type="region of interest" description="Disordered" evidence="1">
    <location>
        <begin position="154"/>
        <end position="212"/>
    </location>
</feature>
<feature type="compositionally biased region" description="Basic and acidic residues" evidence="1">
    <location>
        <begin position="154"/>
        <end position="206"/>
    </location>
</feature>
<gene>
    <name evidence="2" type="ORF">niasHT_013404</name>
</gene>
<dbReference type="EMBL" id="JBICBT010000454">
    <property type="protein sequence ID" value="KAL3113168.1"/>
    <property type="molecule type" value="Genomic_DNA"/>
</dbReference>
<evidence type="ECO:0000256" key="1">
    <source>
        <dbReference type="SAM" id="MobiDB-lite"/>
    </source>
</evidence>
<dbReference type="Proteomes" id="UP001620626">
    <property type="component" value="Unassembled WGS sequence"/>
</dbReference>
<sequence>MIGEVFRWAKLNSVTENELKELFAKHGKALDKNANANQILFDPMRLPFYCRFHGSKDWWEIYWQVIEDILSIWTEMPEIVFLSVNMLSIDPEKRMSAQGAVDYLEGKCKPKELEKNAEKIALFGDVSAEKLREMMEMEGFKSFLGFKENEIKEETKEKGEKEDKGETKEKVEKKEKGKKEEKGETKKEKRENEEKKEKRETKEEKREKKRKNAEKKLKFIIENLLNVEKSLQRFLKKLEKRKEFCDQ</sequence>
<evidence type="ECO:0000313" key="3">
    <source>
        <dbReference type="Proteomes" id="UP001620626"/>
    </source>
</evidence>
<reference evidence="2 3" key="1">
    <citation type="submission" date="2024-10" db="EMBL/GenBank/DDBJ databases">
        <authorList>
            <person name="Kim D."/>
        </authorList>
    </citation>
    <scope>NUCLEOTIDE SEQUENCE [LARGE SCALE GENOMIC DNA]</scope>
    <source>
        <strain evidence="2">BH-2024</strain>
    </source>
</reference>
<keyword evidence="3" id="KW-1185">Reference proteome</keyword>
<accession>A0ABD2LD60</accession>
<organism evidence="2 3">
    <name type="scientific">Heterodera trifolii</name>
    <dbReference type="NCBI Taxonomy" id="157864"/>
    <lineage>
        <taxon>Eukaryota</taxon>
        <taxon>Metazoa</taxon>
        <taxon>Ecdysozoa</taxon>
        <taxon>Nematoda</taxon>
        <taxon>Chromadorea</taxon>
        <taxon>Rhabditida</taxon>
        <taxon>Tylenchina</taxon>
        <taxon>Tylenchomorpha</taxon>
        <taxon>Tylenchoidea</taxon>
        <taxon>Heteroderidae</taxon>
        <taxon>Heteroderinae</taxon>
        <taxon>Heterodera</taxon>
    </lineage>
</organism>
<name>A0ABD2LD60_9BILA</name>
<proteinExistence type="predicted"/>
<protein>
    <submittedName>
        <fullName evidence="2">Uncharacterized protein</fullName>
    </submittedName>
</protein>
<comment type="caution">
    <text evidence="2">The sequence shown here is derived from an EMBL/GenBank/DDBJ whole genome shotgun (WGS) entry which is preliminary data.</text>
</comment>
<dbReference type="AlphaFoldDB" id="A0ABD2LD60"/>